<dbReference type="PROSITE" id="PS51379">
    <property type="entry name" value="4FE4S_FER_2"/>
    <property type="match status" value="2"/>
</dbReference>
<proteinExistence type="predicted"/>
<keyword evidence="1" id="KW-0479">Metal-binding</keyword>
<feature type="domain" description="4Fe-4S ferredoxin-type" evidence="4">
    <location>
        <begin position="310"/>
        <end position="339"/>
    </location>
</feature>
<dbReference type="PANTHER" id="PTHR40447">
    <property type="entry name" value="ANAEROBIC SULFITE REDUCTASE SUBUNIT A"/>
    <property type="match status" value="1"/>
</dbReference>
<dbReference type="InterPro" id="IPR017900">
    <property type="entry name" value="4Fe4S_Fe_S_CS"/>
</dbReference>
<feature type="domain" description="4Fe-4S ferredoxin-type" evidence="4">
    <location>
        <begin position="230"/>
        <end position="262"/>
    </location>
</feature>
<sequence>MKFIKIDKKDWAKGIEKSRETYQLFGPVKDKNGFFIKSLEKDVLPDMEYHDSVMSAKSVLFPQTEKMLSATLDESCEDHHIMKNIQDDYSPRAVVGIRPYDAKAVELVKLNFDTEDYRDPYWCDAYEATTFVGLGINKPGPFDFSTSTGSGPFCEDGLDVLLADLDDMYLAKVLTDKGDAFLGACGFDKVVDEKESGVMFDVLRKEAEKNITSQIDTDKLKDKTILELHEAPFWDDLAFSCINCGTCTYVCPTCWCFDIQDETKQKSATRFRNWDTCMSPLFTRHATGHNPRDSKTQRVRQRFMHKLKYFLDKYDQGIMCVGCGRCVKSCPVNIDIREVCNRMNSYEKQD</sequence>
<name>A0A1H2EJB2_9BACT</name>
<dbReference type="EMBL" id="FNLL01000003">
    <property type="protein sequence ID" value="SDT95197.1"/>
    <property type="molecule type" value="Genomic_DNA"/>
</dbReference>
<organism evidence="5 6">
    <name type="scientific">Desulfobacula phenolica</name>
    <dbReference type="NCBI Taxonomy" id="90732"/>
    <lineage>
        <taxon>Bacteria</taxon>
        <taxon>Pseudomonadati</taxon>
        <taxon>Thermodesulfobacteriota</taxon>
        <taxon>Desulfobacteria</taxon>
        <taxon>Desulfobacterales</taxon>
        <taxon>Desulfobacteraceae</taxon>
        <taxon>Desulfobacula</taxon>
    </lineage>
</organism>
<dbReference type="GO" id="GO:0046872">
    <property type="term" value="F:metal ion binding"/>
    <property type="evidence" value="ECO:0007669"/>
    <property type="project" value="UniProtKB-KW"/>
</dbReference>
<reference evidence="6" key="1">
    <citation type="submission" date="2016-10" db="EMBL/GenBank/DDBJ databases">
        <authorList>
            <person name="Varghese N."/>
            <person name="Submissions S."/>
        </authorList>
    </citation>
    <scope>NUCLEOTIDE SEQUENCE [LARGE SCALE GENOMIC DNA]</scope>
    <source>
        <strain evidence="6">DSM 3384</strain>
    </source>
</reference>
<gene>
    <name evidence="5" type="ORF">SAMN04487931_103162</name>
</gene>
<dbReference type="Gene3D" id="1.10.1060.10">
    <property type="entry name" value="Alpha-helical ferredoxin"/>
    <property type="match status" value="1"/>
</dbReference>
<dbReference type="Pfam" id="PF17179">
    <property type="entry name" value="Fer4_22"/>
    <property type="match status" value="1"/>
</dbReference>
<dbReference type="AlphaFoldDB" id="A0A1H2EJB2"/>
<evidence type="ECO:0000256" key="1">
    <source>
        <dbReference type="ARBA" id="ARBA00022723"/>
    </source>
</evidence>
<accession>A0A1H2EJB2</accession>
<evidence type="ECO:0000313" key="5">
    <source>
        <dbReference type="EMBL" id="SDT95197.1"/>
    </source>
</evidence>
<evidence type="ECO:0000313" key="6">
    <source>
        <dbReference type="Proteomes" id="UP000199608"/>
    </source>
</evidence>
<keyword evidence="3" id="KW-0411">Iron-sulfur</keyword>
<keyword evidence="6" id="KW-1185">Reference proteome</keyword>
<dbReference type="InterPro" id="IPR017896">
    <property type="entry name" value="4Fe4S_Fe-S-bd"/>
</dbReference>
<dbReference type="GO" id="GO:0051536">
    <property type="term" value="F:iron-sulfur cluster binding"/>
    <property type="evidence" value="ECO:0007669"/>
    <property type="project" value="UniProtKB-KW"/>
</dbReference>
<evidence type="ECO:0000259" key="4">
    <source>
        <dbReference type="PROSITE" id="PS51379"/>
    </source>
</evidence>
<dbReference type="InterPro" id="IPR009051">
    <property type="entry name" value="Helical_ferredxn"/>
</dbReference>
<evidence type="ECO:0000256" key="2">
    <source>
        <dbReference type="ARBA" id="ARBA00023004"/>
    </source>
</evidence>
<evidence type="ECO:0000256" key="3">
    <source>
        <dbReference type="ARBA" id="ARBA00023014"/>
    </source>
</evidence>
<dbReference type="RefSeq" id="WP_092231481.1">
    <property type="nucleotide sequence ID" value="NZ_FNLL01000003.1"/>
</dbReference>
<keyword evidence="2" id="KW-0408">Iron</keyword>
<protein>
    <submittedName>
        <fullName evidence="5">4Fe-4S dicluster domain-containing protein</fullName>
    </submittedName>
</protein>
<dbReference type="Proteomes" id="UP000199608">
    <property type="component" value="Unassembled WGS sequence"/>
</dbReference>
<dbReference type="PANTHER" id="PTHR40447:SF1">
    <property type="entry name" value="ANAEROBIC SULFITE REDUCTASE SUBUNIT A"/>
    <property type="match status" value="1"/>
</dbReference>
<dbReference type="PROSITE" id="PS00198">
    <property type="entry name" value="4FE4S_FER_1"/>
    <property type="match status" value="2"/>
</dbReference>
<dbReference type="SUPFAM" id="SSF46548">
    <property type="entry name" value="alpha-helical ferredoxin"/>
    <property type="match status" value="1"/>
</dbReference>